<dbReference type="EMBL" id="UINC01000710">
    <property type="protein sequence ID" value="SUZ59978.1"/>
    <property type="molecule type" value="Genomic_DNA"/>
</dbReference>
<protein>
    <recommendedName>
        <fullName evidence="11">Protein translocase subunit SecE</fullName>
    </recommendedName>
</protein>
<dbReference type="PANTHER" id="PTHR33910:SF1">
    <property type="entry name" value="PROTEIN TRANSLOCASE SUBUNIT SECE"/>
    <property type="match status" value="1"/>
</dbReference>
<evidence type="ECO:0000313" key="10">
    <source>
        <dbReference type="EMBL" id="SUZ59978.1"/>
    </source>
</evidence>
<keyword evidence="8 9" id="KW-0472">Membrane</keyword>
<keyword evidence="5" id="KW-0653">Protein transport</keyword>
<evidence type="ECO:0000256" key="7">
    <source>
        <dbReference type="ARBA" id="ARBA00023010"/>
    </source>
</evidence>
<evidence type="ECO:0000256" key="9">
    <source>
        <dbReference type="SAM" id="Phobius"/>
    </source>
</evidence>
<keyword evidence="3" id="KW-1003">Cell membrane</keyword>
<evidence type="ECO:0000256" key="8">
    <source>
        <dbReference type="ARBA" id="ARBA00023136"/>
    </source>
</evidence>
<organism evidence="10">
    <name type="scientific">marine metagenome</name>
    <dbReference type="NCBI Taxonomy" id="408172"/>
    <lineage>
        <taxon>unclassified sequences</taxon>
        <taxon>metagenomes</taxon>
        <taxon>ecological metagenomes</taxon>
    </lineage>
</organism>
<evidence type="ECO:0000256" key="5">
    <source>
        <dbReference type="ARBA" id="ARBA00022927"/>
    </source>
</evidence>
<dbReference type="HAMAP" id="MF_00422">
    <property type="entry name" value="SecE"/>
    <property type="match status" value="1"/>
</dbReference>
<comment type="subcellular location">
    <subcellularLocation>
        <location evidence="1">Membrane</location>
    </subcellularLocation>
</comment>
<dbReference type="InterPro" id="IPR005807">
    <property type="entry name" value="SecE_bac"/>
</dbReference>
<feature type="transmembrane region" description="Helical" evidence="9">
    <location>
        <begin position="12"/>
        <end position="31"/>
    </location>
</feature>
<dbReference type="GO" id="GO:0008320">
    <property type="term" value="F:protein transmembrane transporter activity"/>
    <property type="evidence" value="ECO:0007669"/>
    <property type="project" value="InterPro"/>
</dbReference>
<keyword evidence="4 9" id="KW-0812">Transmembrane</keyword>
<dbReference type="InterPro" id="IPR038379">
    <property type="entry name" value="SecE_sf"/>
</dbReference>
<dbReference type="Pfam" id="PF00584">
    <property type="entry name" value="SecE"/>
    <property type="match status" value="1"/>
</dbReference>
<evidence type="ECO:0000256" key="2">
    <source>
        <dbReference type="ARBA" id="ARBA00022448"/>
    </source>
</evidence>
<name>A0A381P1B8_9ZZZZ</name>
<keyword evidence="2" id="KW-0813">Transport</keyword>
<dbReference type="NCBIfam" id="TIGR00964">
    <property type="entry name" value="secE_bact"/>
    <property type="match status" value="1"/>
</dbReference>
<sequence>MEVRLGTMQNYFRWSVGLLLIAIAIYGNSYYSLEPLLYRVLGVLILLALSTVILVTTVEGKEGLKLILESRTEIRRVVWPSRPETTQTTLIVIVAITIAGLILWGLDSLFGWATASLLG</sequence>
<evidence type="ECO:0000256" key="1">
    <source>
        <dbReference type="ARBA" id="ARBA00004370"/>
    </source>
</evidence>
<dbReference type="GO" id="GO:0006605">
    <property type="term" value="P:protein targeting"/>
    <property type="evidence" value="ECO:0007669"/>
    <property type="project" value="InterPro"/>
</dbReference>
<dbReference type="GO" id="GO:0005886">
    <property type="term" value="C:plasma membrane"/>
    <property type="evidence" value="ECO:0007669"/>
    <property type="project" value="TreeGrafter"/>
</dbReference>
<dbReference type="GO" id="GO:0043952">
    <property type="term" value="P:protein transport by the Sec complex"/>
    <property type="evidence" value="ECO:0007669"/>
    <property type="project" value="TreeGrafter"/>
</dbReference>
<keyword evidence="7" id="KW-0811">Translocation</keyword>
<evidence type="ECO:0000256" key="3">
    <source>
        <dbReference type="ARBA" id="ARBA00022475"/>
    </source>
</evidence>
<feature type="transmembrane region" description="Helical" evidence="9">
    <location>
        <begin position="37"/>
        <end position="58"/>
    </location>
</feature>
<proteinExistence type="inferred from homology"/>
<dbReference type="InterPro" id="IPR001901">
    <property type="entry name" value="Translocase_SecE/Sec61-g"/>
</dbReference>
<dbReference type="PANTHER" id="PTHR33910">
    <property type="entry name" value="PROTEIN TRANSLOCASE SUBUNIT SECE"/>
    <property type="match status" value="1"/>
</dbReference>
<accession>A0A381P1B8</accession>
<dbReference type="PRINTS" id="PR01650">
    <property type="entry name" value="SECETRNLCASE"/>
</dbReference>
<evidence type="ECO:0000256" key="4">
    <source>
        <dbReference type="ARBA" id="ARBA00022692"/>
    </source>
</evidence>
<gene>
    <name evidence="10" type="ORF">METZ01_LOCUS12832</name>
</gene>
<evidence type="ECO:0008006" key="11">
    <source>
        <dbReference type="Google" id="ProtNLM"/>
    </source>
</evidence>
<evidence type="ECO:0000256" key="6">
    <source>
        <dbReference type="ARBA" id="ARBA00022989"/>
    </source>
</evidence>
<feature type="transmembrane region" description="Helical" evidence="9">
    <location>
        <begin position="90"/>
        <end position="113"/>
    </location>
</feature>
<dbReference type="AlphaFoldDB" id="A0A381P1B8"/>
<dbReference type="GO" id="GO:0006886">
    <property type="term" value="P:intracellular protein transport"/>
    <property type="evidence" value="ECO:0007669"/>
    <property type="project" value="InterPro"/>
</dbReference>
<dbReference type="Gene3D" id="1.20.5.1030">
    <property type="entry name" value="Preprotein translocase secy subunit"/>
    <property type="match status" value="1"/>
</dbReference>
<keyword evidence="6 9" id="KW-1133">Transmembrane helix</keyword>
<dbReference type="GO" id="GO:0009306">
    <property type="term" value="P:protein secretion"/>
    <property type="evidence" value="ECO:0007669"/>
    <property type="project" value="InterPro"/>
</dbReference>
<reference evidence="10" key="1">
    <citation type="submission" date="2018-05" db="EMBL/GenBank/DDBJ databases">
        <authorList>
            <person name="Lanie J.A."/>
            <person name="Ng W.-L."/>
            <person name="Kazmierczak K.M."/>
            <person name="Andrzejewski T.M."/>
            <person name="Davidsen T.M."/>
            <person name="Wayne K.J."/>
            <person name="Tettelin H."/>
            <person name="Glass J.I."/>
            <person name="Rusch D."/>
            <person name="Podicherti R."/>
            <person name="Tsui H.-C.T."/>
            <person name="Winkler M.E."/>
        </authorList>
    </citation>
    <scope>NUCLEOTIDE SEQUENCE</scope>
</reference>